<reference evidence="3" key="1">
    <citation type="submission" date="2025-05" db="UniProtKB">
        <authorList>
            <consortium name="RefSeq"/>
        </authorList>
    </citation>
    <scope>NUCLEOTIDE SEQUENCE [LARGE SCALE GENOMIC DNA]</scope>
    <source>
        <strain evidence="3">14028-0561.14</strain>
    </source>
</reference>
<evidence type="ECO:0000256" key="1">
    <source>
        <dbReference type="ARBA" id="ARBA00008874"/>
    </source>
</evidence>
<dbReference type="SUPFAM" id="SSF56112">
    <property type="entry name" value="Protein kinase-like (PK-like)"/>
    <property type="match status" value="1"/>
</dbReference>
<dbReference type="InterPro" id="IPR047173">
    <property type="entry name" value="STRAD_A/B-like"/>
</dbReference>
<evidence type="ECO:0000259" key="2">
    <source>
        <dbReference type="PROSITE" id="PS50011"/>
    </source>
</evidence>
<accession>A0ABM3C8E3</accession>
<keyword evidence="4" id="KW-0808">Transferase</keyword>
<keyword evidence="4" id="KW-0418">Kinase</keyword>
<dbReference type="PANTHER" id="PTHR48014:SF21">
    <property type="entry name" value="SERINE_THREONINE-PROTEIN KINASE FRAY2"/>
    <property type="match status" value="1"/>
</dbReference>
<dbReference type="Gene3D" id="1.10.510.10">
    <property type="entry name" value="Transferase(Phosphotransferase) domain 1"/>
    <property type="match status" value="1"/>
</dbReference>
<dbReference type="PANTHER" id="PTHR48014">
    <property type="entry name" value="SERINE/THREONINE-PROTEIN KINASE FRAY2"/>
    <property type="match status" value="1"/>
</dbReference>
<dbReference type="InterPro" id="IPR000719">
    <property type="entry name" value="Prot_kinase_dom"/>
</dbReference>
<protein>
    <submittedName>
        <fullName evidence="4">STE20-related kinase adapter protein stlk</fullName>
    </submittedName>
</protein>
<evidence type="ECO:0000313" key="4">
    <source>
        <dbReference type="RefSeq" id="XP_041633384.1"/>
    </source>
</evidence>
<sequence length="346" mass="40225">MFSSNINHYNFLAQFKDGQFGSVYKANFRNSNRNVVIEKILLDQKMEKFDFICKQVLNIRQFKHRNINTIIHCFIHKEYAYLIFPYMCFGNCQILLQNVFTTGFPETLIALIVKDILSALIYIHSHNFVHGAIRAKIILLNSLKASISNFGDYQTFINHGRKSRFLYGSTKGRKQQLNWTAPEVLHQSLCGYSEKIDIYSLGITCCEMANGFQPFKGTELTYMYIEKIRGNLHFLMDKNSIMEEQGSTLFHCHNRKISRDLLVKKTFSDDFYQFVELCLTKSPVSRWTASKLVTHSFLKQCRNTSISENLKDISCDFATSKINKDKSVRTNDVTTNRSCDDIEWSF</sequence>
<dbReference type="Pfam" id="PF00069">
    <property type="entry name" value="Pkinase"/>
    <property type="match status" value="1"/>
</dbReference>
<keyword evidence="3" id="KW-1185">Reference proteome</keyword>
<dbReference type="GeneID" id="108071290"/>
<dbReference type="Gene3D" id="3.30.200.20">
    <property type="entry name" value="Phosphorylase Kinase, domain 1"/>
    <property type="match status" value="1"/>
</dbReference>
<organism evidence="3 4">
    <name type="scientific">Drosophila kikkawai</name>
    <name type="common">Fruit fly</name>
    <dbReference type="NCBI Taxonomy" id="30033"/>
    <lineage>
        <taxon>Eukaryota</taxon>
        <taxon>Metazoa</taxon>
        <taxon>Ecdysozoa</taxon>
        <taxon>Arthropoda</taxon>
        <taxon>Hexapoda</taxon>
        <taxon>Insecta</taxon>
        <taxon>Pterygota</taxon>
        <taxon>Neoptera</taxon>
        <taxon>Endopterygota</taxon>
        <taxon>Diptera</taxon>
        <taxon>Brachycera</taxon>
        <taxon>Muscomorpha</taxon>
        <taxon>Ephydroidea</taxon>
        <taxon>Drosophilidae</taxon>
        <taxon>Drosophila</taxon>
        <taxon>Sophophora</taxon>
    </lineage>
</organism>
<comment type="similarity">
    <text evidence="1">Belongs to the protein kinase superfamily. STE Ser/Thr protein kinase family. STE20 subfamily.</text>
</comment>
<dbReference type="PROSITE" id="PS50011">
    <property type="entry name" value="PROTEIN_KINASE_DOM"/>
    <property type="match status" value="1"/>
</dbReference>
<dbReference type="RefSeq" id="XP_041633384.1">
    <property type="nucleotide sequence ID" value="XM_041777450.2"/>
</dbReference>
<dbReference type="Proteomes" id="UP001652661">
    <property type="component" value="Chromosome 2L"/>
</dbReference>
<evidence type="ECO:0000313" key="3">
    <source>
        <dbReference type="Proteomes" id="UP001652661"/>
    </source>
</evidence>
<dbReference type="InterPro" id="IPR011009">
    <property type="entry name" value="Kinase-like_dom_sf"/>
</dbReference>
<feature type="domain" description="Protein kinase" evidence="2">
    <location>
        <begin position="9"/>
        <end position="298"/>
    </location>
</feature>
<gene>
    <name evidence="4" type="primary">Stlk</name>
</gene>
<name>A0ABM3C8E3_DROKI</name>
<reference evidence="4" key="2">
    <citation type="submission" date="2025-08" db="UniProtKB">
        <authorList>
            <consortium name="RefSeq"/>
        </authorList>
    </citation>
    <scope>IDENTIFICATION</scope>
    <source>
        <strain evidence="4">14028-0561.14</strain>
        <tissue evidence="4">Whole fly</tissue>
    </source>
</reference>
<proteinExistence type="inferred from homology"/>
<dbReference type="GO" id="GO:0016301">
    <property type="term" value="F:kinase activity"/>
    <property type="evidence" value="ECO:0007669"/>
    <property type="project" value="UniProtKB-KW"/>
</dbReference>